<keyword evidence="3" id="KW-1185">Reference proteome</keyword>
<dbReference type="RefSeq" id="XP_031405993.1">
    <property type="nucleotide sequence ID" value="XM_031550133.1"/>
</dbReference>
<dbReference type="SUPFAM" id="SSF52058">
    <property type="entry name" value="L domain-like"/>
    <property type="match status" value="1"/>
</dbReference>
<dbReference type="InterPro" id="IPR055411">
    <property type="entry name" value="LRR_FXL15/At3g58940/PEG3-like"/>
</dbReference>
<feature type="domain" description="F-box/LRR-repeat protein 15/At3g58940/PEG3-like LRR" evidence="2">
    <location>
        <begin position="107"/>
        <end position="244"/>
    </location>
</feature>
<gene>
    <name evidence="4" type="primary">LOC116214708</name>
</gene>
<proteinExistence type="predicted"/>
<dbReference type="AlphaFoldDB" id="A0A6P8EJW9"/>
<protein>
    <submittedName>
        <fullName evidence="4">Uncharacterized protein LOC116214708 isoform X1</fullName>
    </submittedName>
</protein>
<dbReference type="InterPro" id="IPR036047">
    <property type="entry name" value="F-box-like_dom_sf"/>
</dbReference>
<dbReference type="InterPro" id="IPR032675">
    <property type="entry name" value="LRR_dom_sf"/>
</dbReference>
<evidence type="ECO:0000259" key="1">
    <source>
        <dbReference type="Pfam" id="PF00646"/>
    </source>
</evidence>
<reference evidence="3" key="1">
    <citation type="journal article" date="2020" name="Plant Biotechnol. J.">
        <title>The pomegranate (Punica granatum L.) draft genome dissects genetic divergence between soft- and hard-seeded cultivars.</title>
        <authorList>
            <person name="Luo X."/>
            <person name="Li H."/>
            <person name="Wu Z."/>
            <person name="Yao W."/>
            <person name="Zhao P."/>
            <person name="Cao D."/>
            <person name="Yu H."/>
            <person name="Li K."/>
            <person name="Poudel K."/>
            <person name="Zhao D."/>
            <person name="Zhang F."/>
            <person name="Xia X."/>
            <person name="Chen L."/>
            <person name="Wang Q."/>
            <person name="Jing D."/>
            <person name="Cao S."/>
        </authorList>
    </citation>
    <scope>NUCLEOTIDE SEQUENCE [LARGE SCALE GENOMIC DNA]</scope>
    <source>
        <strain evidence="3">cv. Tunisia</strain>
    </source>
</reference>
<dbReference type="Pfam" id="PF00646">
    <property type="entry name" value="F-box"/>
    <property type="match status" value="1"/>
</dbReference>
<reference evidence="4" key="2">
    <citation type="submission" date="2025-08" db="UniProtKB">
        <authorList>
            <consortium name="RefSeq"/>
        </authorList>
    </citation>
    <scope>IDENTIFICATION</scope>
    <source>
        <tissue evidence="4">Leaf</tissue>
    </source>
</reference>
<dbReference type="SUPFAM" id="SSF81383">
    <property type="entry name" value="F-box domain"/>
    <property type="match status" value="1"/>
</dbReference>
<organism evidence="3 4">
    <name type="scientific">Punica granatum</name>
    <name type="common">Pomegranate</name>
    <dbReference type="NCBI Taxonomy" id="22663"/>
    <lineage>
        <taxon>Eukaryota</taxon>
        <taxon>Viridiplantae</taxon>
        <taxon>Streptophyta</taxon>
        <taxon>Embryophyta</taxon>
        <taxon>Tracheophyta</taxon>
        <taxon>Spermatophyta</taxon>
        <taxon>Magnoliopsida</taxon>
        <taxon>eudicotyledons</taxon>
        <taxon>Gunneridae</taxon>
        <taxon>Pentapetalae</taxon>
        <taxon>rosids</taxon>
        <taxon>malvids</taxon>
        <taxon>Myrtales</taxon>
        <taxon>Lythraceae</taxon>
        <taxon>Punica</taxon>
    </lineage>
</organism>
<name>A0A6P8EJW9_PUNGR</name>
<dbReference type="OrthoDB" id="612216at2759"/>
<dbReference type="InterPro" id="IPR001810">
    <property type="entry name" value="F-box_dom"/>
</dbReference>
<dbReference type="InterPro" id="IPR053772">
    <property type="entry name" value="At1g61320/At1g61330-like"/>
</dbReference>
<dbReference type="Proteomes" id="UP000515151">
    <property type="component" value="Chromosome 7"/>
</dbReference>
<evidence type="ECO:0000313" key="3">
    <source>
        <dbReference type="Proteomes" id="UP000515151"/>
    </source>
</evidence>
<dbReference type="Pfam" id="PF24758">
    <property type="entry name" value="LRR_At5g56370"/>
    <property type="match status" value="1"/>
</dbReference>
<dbReference type="Gene3D" id="3.80.10.10">
    <property type="entry name" value="Ribonuclease Inhibitor"/>
    <property type="match status" value="1"/>
</dbReference>
<accession>A0A6P8EJW9</accession>
<evidence type="ECO:0000313" key="4">
    <source>
        <dbReference type="RefSeq" id="XP_031405993.1"/>
    </source>
</evidence>
<dbReference type="PANTHER" id="PTHR34145">
    <property type="entry name" value="OS02G0105600 PROTEIN"/>
    <property type="match status" value="1"/>
</dbReference>
<dbReference type="GeneID" id="116214708"/>
<feature type="domain" description="F-box" evidence="1">
    <location>
        <begin position="6"/>
        <end position="46"/>
    </location>
</feature>
<evidence type="ECO:0000259" key="2">
    <source>
        <dbReference type="Pfam" id="PF24758"/>
    </source>
</evidence>
<sequence>MDDDIISRLPEHLKHHILSLIPGIKEVARTSSLSKSWLRTWRSFQITEIHPWLIMPREAIDDIFKSGRGNVHSERFVRLVDDILMRSRDGMPRFVIYVTFDMIPHVGRWVDLALDYRVQELSIGIVNGKFQFPDPARVLSTKFIKSLSLSGIKVDGISAVNLPSLLSLQLYNSVINEEMFQRLIGGCPLVEDLTVFRCNPLSEIELSNLNYLKRVNLGTCRPDLNVRIKAPGLERFEFSHQLTIERVGGLVFDVSPSVTCLELARMNKSDEWFCHLLSKFPLLESLTLLLFASLRRIRISNPHLKKISIESCFHLEDIRIDTPKLLSFRYENHYSISQWTLPFIWTDNAPYSCAFGLEISFDQDPPGQCLEKLQKFLIGWSATFRCLESTVCLCQHGERIDEDMKKKLALSAPGIQYMIFEFFPEASQSQDIKFLILDCLFHTCRPTSVILRVPDPLLELICKAFVRKEEDPDYPDCCSSAGGSSCFCHGLKDAKIDRFEGTHDGRPLDWSTLCSLLPVEVRIRLQWWD</sequence>